<gene>
    <name evidence="1" type="ORF">LOY88_000021</name>
</gene>
<sequence>MPITGVYFIPSNPGSPTALATVMERLRSTCNATPIDRWVLEHKLLRDTPSCLPPSSYSPLPQLQPRFMHFLTLSHFPSHSFVNISDRPDPDPWAPAKHHPTSTGSSISTAQQLNLNPRATAEKHGSGEHSSKVSQSSPSWTMMTLDTESFQSFFTMTLRICEPLWSLRHTMVVAAGIVYDAGEFRVRLGDVQQIQPLKRTRGCVIEIEYRDNKGSLALANGDAETASLVGDGWPGFSDATAEEDLVTEEDWETGEKIIRQFWKLFAVDGAREAIRVSGLMTEAKRAKQNGVKRLTAGDAGTSNDGIAGADLARQYMEVLRLNR</sequence>
<comment type="caution">
    <text evidence="1">The sequence shown here is derived from an EMBL/GenBank/DDBJ whole genome shotgun (WGS) entry which is preliminary data.</text>
</comment>
<protein>
    <submittedName>
        <fullName evidence="1">Uncharacterized protein</fullName>
    </submittedName>
</protein>
<organism evidence="1">
    <name type="scientific">Ophidiomyces ophidiicola</name>
    <dbReference type="NCBI Taxonomy" id="1387563"/>
    <lineage>
        <taxon>Eukaryota</taxon>
        <taxon>Fungi</taxon>
        <taxon>Dikarya</taxon>
        <taxon>Ascomycota</taxon>
        <taxon>Pezizomycotina</taxon>
        <taxon>Eurotiomycetes</taxon>
        <taxon>Eurotiomycetidae</taxon>
        <taxon>Onygenales</taxon>
        <taxon>Onygenaceae</taxon>
        <taxon>Ophidiomyces</taxon>
    </lineage>
</organism>
<dbReference type="EMBL" id="JALBCA010000002">
    <property type="protein sequence ID" value="KAI2393423.1"/>
    <property type="molecule type" value="Genomic_DNA"/>
</dbReference>
<accession>A0ACB8V618</accession>
<name>A0ACB8V618_9EURO</name>
<reference evidence="1" key="1">
    <citation type="journal article" date="2022" name="bioRxiv">
        <title>Population genetic analysis of Ophidiomyces ophidiicola, the causative agent of snake fungal disease, indicates recent introductions to the USA.</title>
        <authorList>
            <person name="Ladner J.T."/>
            <person name="Palmer J.M."/>
            <person name="Ettinger C.L."/>
            <person name="Stajich J.E."/>
            <person name="Farrell T.M."/>
            <person name="Glorioso B.M."/>
            <person name="Lawson B."/>
            <person name="Price S.J."/>
            <person name="Stengle A.G."/>
            <person name="Grear D.A."/>
            <person name="Lorch J.M."/>
        </authorList>
    </citation>
    <scope>NUCLEOTIDE SEQUENCE</scope>
    <source>
        <strain evidence="1">NWHC 24266-5</strain>
    </source>
</reference>
<evidence type="ECO:0000313" key="1">
    <source>
        <dbReference type="EMBL" id="KAI2393423.1"/>
    </source>
</evidence>
<proteinExistence type="predicted"/>